<proteinExistence type="predicted"/>
<dbReference type="RefSeq" id="WP_309859414.1">
    <property type="nucleotide sequence ID" value="NZ_JAVDQJ010000033.1"/>
</dbReference>
<gene>
    <name evidence="1" type="ORF">J2Y00_005062</name>
</gene>
<dbReference type="Proteomes" id="UP001185331">
    <property type="component" value="Unassembled WGS sequence"/>
</dbReference>
<evidence type="ECO:0000313" key="2">
    <source>
        <dbReference type="Proteomes" id="UP001185331"/>
    </source>
</evidence>
<reference evidence="1" key="1">
    <citation type="submission" date="2023-07" db="EMBL/GenBank/DDBJ databases">
        <title>Sorghum-associated microbial communities from plants grown in Nebraska, USA.</title>
        <authorList>
            <person name="Schachtman D."/>
        </authorList>
    </citation>
    <scope>NUCLEOTIDE SEQUENCE</scope>
    <source>
        <strain evidence="1">BE330</strain>
    </source>
</reference>
<protein>
    <submittedName>
        <fullName evidence="1">Uncharacterized protein</fullName>
    </submittedName>
</protein>
<evidence type="ECO:0000313" key="1">
    <source>
        <dbReference type="EMBL" id="MDR6221426.1"/>
    </source>
</evidence>
<accession>A0AAE3XHF2</accession>
<dbReference type="EMBL" id="JAVDQK010000033">
    <property type="protein sequence ID" value="MDR6221426.1"/>
    <property type="molecule type" value="Genomic_DNA"/>
</dbReference>
<dbReference type="AlphaFoldDB" id="A0AAE3XHF2"/>
<sequence length="142" mass="15513">MDPYTLTLAPEDTFEVTAFTAAEYCTPSGHRLGQPNATGIVDVALLSRAHRRVVRAPDRLFLADVRRATAEGWTVWLIHLHQRPAHGYEIGGVTILTPTEADAQALTDQLEAAQTPDAWATVTAPYRDGLFNLISAYLTGEP</sequence>
<comment type="caution">
    <text evidence="1">The sequence shown here is derived from an EMBL/GenBank/DDBJ whole genome shotgun (WGS) entry which is preliminary data.</text>
</comment>
<name>A0AAE3XHF2_9DEIO</name>
<organism evidence="1 2">
    <name type="scientific">Deinococcus soli</name>
    <name type="common">ex Cha et al. 2016</name>
    <dbReference type="NCBI Taxonomy" id="1309411"/>
    <lineage>
        <taxon>Bacteria</taxon>
        <taxon>Thermotogati</taxon>
        <taxon>Deinococcota</taxon>
        <taxon>Deinococci</taxon>
        <taxon>Deinococcales</taxon>
        <taxon>Deinococcaceae</taxon>
        <taxon>Deinococcus</taxon>
    </lineage>
</organism>